<protein>
    <submittedName>
        <fullName evidence="2">Uncharacterized protein</fullName>
    </submittedName>
</protein>
<gene>
    <name evidence="2" type="ORF">BG846_05327</name>
</gene>
<evidence type="ECO:0000256" key="1">
    <source>
        <dbReference type="SAM" id="MobiDB-lite"/>
    </source>
</evidence>
<feature type="region of interest" description="Disordered" evidence="1">
    <location>
        <begin position="139"/>
        <end position="269"/>
    </location>
</feature>
<feature type="compositionally biased region" description="Polar residues" evidence="1">
    <location>
        <begin position="238"/>
        <end position="259"/>
    </location>
</feature>
<dbReference type="RefSeq" id="WP_140160893.1">
    <property type="nucleotide sequence ID" value="NZ_ASYR01000057.1"/>
</dbReference>
<sequence length="489" mass="52364">MRKRPSRPKRFASVDNHAIDTLPSILSVGLLTRLIRSKDGDDVNVERLAADYEEGEKSLSKAMRALVNGAFVVKFKIQRAASEVIEEDGELVTKRGGSWYTTFSVDSIAFTAADVAEMVDEILAEGNVKAIRVEPERLDPRKRAATQAAVAASRPTPPMGGVGPTSDDDASDAKPQVRPTPPSPGVGQGGAHIRKKTSSARTQDSEDGEAPSGRRPVDGRSPSSTGSRRAREEGGSAAPSNTQPAPTSHTPRQPPTKSSSKAKHTRAQLDRVRTVRALYPAHLLHGWTSPDGTVSYGPLPDVPTLSQAILDALDGDVPAADRTTAQLGARIEQRWRDHGWADKFYTGAITSPVGAAIDMVRPLKGSDRYGCANPRCDAGKDVDTGRPCLVCPERIAARKAARRQAAAAPGAEAAGSTASTPTVPGPREHRPFRECPCREPIPKTSDDTLCPACRRAADEAEQDRQIREQLARQYGTPEQVAAYCGEPPF</sequence>
<dbReference type="Proteomes" id="UP000194318">
    <property type="component" value="Unassembled WGS sequence"/>
</dbReference>
<evidence type="ECO:0000313" key="3">
    <source>
        <dbReference type="Proteomes" id="UP000194318"/>
    </source>
</evidence>
<comment type="caution">
    <text evidence="2">The sequence shown here is derived from an EMBL/GenBank/DDBJ whole genome shotgun (WGS) entry which is preliminary data.</text>
</comment>
<dbReference type="AlphaFoldDB" id="A0A1Y2NQ65"/>
<organism evidence="2 3">
    <name type="scientific">Streptomyces fradiae ATCC 10745 = DSM 40063</name>
    <dbReference type="NCBI Taxonomy" id="1319510"/>
    <lineage>
        <taxon>Bacteria</taxon>
        <taxon>Bacillati</taxon>
        <taxon>Actinomycetota</taxon>
        <taxon>Actinomycetes</taxon>
        <taxon>Kitasatosporales</taxon>
        <taxon>Streptomycetaceae</taxon>
        <taxon>Streptomyces</taxon>
    </lineage>
</organism>
<evidence type="ECO:0000313" key="2">
    <source>
        <dbReference type="EMBL" id="OSY49088.1"/>
    </source>
</evidence>
<feature type="compositionally biased region" description="Basic and acidic residues" evidence="1">
    <location>
        <begin position="426"/>
        <end position="446"/>
    </location>
</feature>
<name>A0A1Y2NQ65_STRFR</name>
<feature type="region of interest" description="Disordered" evidence="1">
    <location>
        <begin position="402"/>
        <end position="449"/>
    </location>
</feature>
<reference evidence="2 3" key="1">
    <citation type="submission" date="2016-09" db="EMBL/GenBank/DDBJ databases">
        <title>Streptomyces fradiae DSM40063, a candidate organism with high potential of specific P450 cytochromes.</title>
        <authorList>
            <person name="Grumaz C."/>
            <person name="Vainshtein Y."/>
            <person name="Kirstahler P."/>
            <person name="Sohn K."/>
        </authorList>
    </citation>
    <scope>NUCLEOTIDE SEQUENCE [LARGE SCALE GENOMIC DNA]</scope>
    <source>
        <strain evidence="2 3">DSM 40063</strain>
    </source>
</reference>
<proteinExistence type="predicted"/>
<dbReference type="EMBL" id="MIFZ01000337">
    <property type="protein sequence ID" value="OSY49088.1"/>
    <property type="molecule type" value="Genomic_DNA"/>
</dbReference>
<feature type="compositionally biased region" description="Low complexity" evidence="1">
    <location>
        <begin position="403"/>
        <end position="414"/>
    </location>
</feature>
<accession>A0A1Y2NQ65</accession>